<keyword evidence="1" id="KW-0732">Signal</keyword>
<keyword evidence="3" id="KW-1185">Reference proteome</keyword>
<organism evidence="2 3">
    <name type="scientific">Pontibacter chinhatensis</name>
    <dbReference type="NCBI Taxonomy" id="1436961"/>
    <lineage>
        <taxon>Bacteria</taxon>
        <taxon>Pseudomonadati</taxon>
        <taxon>Bacteroidota</taxon>
        <taxon>Cytophagia</taxon>
        <taxon>Cytophagales</taxon>
        <taxon>Hymenobacteraceae</taxon>
        <taxon>Pontibacter</taxon>
    </lineage>
</organism>
<dbReference type="OrthoDB" id="885753at2"/>
<feature type="signal peptide" evidence="1">
    <location>
        <begin position="1"/>
        <end position="25"/>
    </location>
</feature>
<dbReference type="EMBL" id="FOOT01000001">
    <property type="protein sequence ID" value="SFG03563.1"/>
    <property type="molecule type" value="Genomic_DNA"/>
</dbReference>
<dbReference type="AlphaFoldDB" id="A0A1I2NIX8"/>
<gene>
    <name evidence="2" type="ORF">SAMN05421739_101745</name>
</gene>
<dbReference type="RefSeq" id="WP_092099111.1">
    <property type="nucleotide sequence ID" value="NZ_FOOT01000001.1"/>
</dbReference>
<reference evidence="3" key="1">
    <citation type="submission" date="2016-10" db="EMBL/GenBank/DDBJ databases">
        <authorList>
            <person name="Varghese N."/>
            <person name="Submissions S."/>
        </authorList>
    </citation>
    <scope>NUCLEOTIDE SEQUENCE [LARGE SCALE GENOMIC DNA]</scope>
    <source>
        <strain evidence="3">LP51</strain>
    </source>
</reference>
<evidence type="ECO:0000256" key="1">
    <source>
        <dbReference type="SAM" id="SignalP"/>
    </source>
</evidence>
<name>A0A1I2NIX8_9BACT</name>
<accession>A0A1I2NIX8</accession>
<feature type="chain" id="PRO_5011721821" description="Por secretion system C-terminal sorting domain-containing protein" evidence="1">
    <location>
        <begin position="26"/>
        <end position="134"/>
    </location>
</feature>
<sequence length="134" mass="14969">MIRKQTYAAALALGLPLFSLTFAKAQTTPLPPQEKEHILVSTEHPNANKETLSGIYLKPTAKGTFELDFSQQLDENAVLFVKSSAGKTVYTEPVSIEGNRSSWRYPLGKLKPDTYLIEVKTSDTTYWTKFKVGK</sequence>
<dbReference type="STRING" id="1436961.SAMN05421739_101745"/>
<proteinExistence type="predicted"/>
<protein>
    <recommendedName>
        <fullName evidence="4">Por secretion system C-terminal sorting domain-containing protein</fullName>
    </recommendedName>
</protein>
<evidence type="ECO:0008006" key="4">
    <source>
        <dbReference type="Google" id="ProtNLM"/>
    </source>
</evidence>
<evidence type="ECO:0000313" key="2">
    <source>
        <dbReference type="EMBL" id="SFG03563.1"/>
    </source>
</evidence>
<evidence type="ECO:0000313" key="3">
    <source>
        <dbReference type="Proteomes" id="UP000198724"/>
    </source>
</evidence>
<dbReference type="Proteomes" id="UP000198724">
    <property type="component" value="Unassembled WGS sequence"/>
</dbReference>